<name>A0A518BN50_9BACT</name>
<protein>
    <submittedName>
        <fullName evidence="8">Uncharacterized protein</fullName>
    </submittedName>
</protein>
<gene>
    <name evidence="8" type="ORF">Pla133_35000</name>
</gene>
<comment type="subcellular location">
    <subcellularLocation>
        <location evidence="1">Membrane</location>
        <topology evidence="1">Multi-pass membrane protein</topology>
    </subcellularLocation>
</comment>
<evidence type="ECO:0000313" key="8">
    <source>
        <dbReference type="EMBL" id="QDU68404.1"/>
    </source>
</evidence>
<dbReference type="AlphaFoldDB" id="A0A518BN50"/>
<evidence type="ECO:0000259" key="7">
    <source>
        <dbReference type="Pfam" id="PF24961"/>
    </source>
</evidence>
<proteinExistence type="predicted"/>
<dbReference type="InterPro" id="IPR012340">
    <property type="entry name" value="NA-bd_OB-fold"/>
</dbReference>
<dbReference type="PANTHER" id="PTHR33507:SF3">
    <property type="entry name" value="INNER MEMBRANE PROTEIN YBBJ"/>
    <property type="match status" value="1"/>
</dbReference>
<keyword evidence="9" id="KW-1185">Reference proteome</keyword>
<dbReference type="GO" id="GO:0005886">
    <property type="term" value="C:plasma membrane"/>
    <property type="evidence" value="ECO:0007669"/>
    <property type="project" value="TreeGrafter"/>
</dbReference>
<sequence length="169" mass="17420">MTLALILLGLGLALVLAEVFIPSFGVLSFLAAASIIGSVIAAFQEDTGTGVNFLLAVALLLPVTLVVAFKLLPQSPFGKRYTLGGLSFQSTAATDARDLDLVGQEGEVLTPLRPAGYARIGGRRVDVVSRGESIGIGEPVRVLEVVGNRVVVVRSEPGGDHGGEPASQA</sequence>
<accession>A0A518BN50</accession>
<dbReference type="Gene3D" id="2.40.50.140">
    <property type="entry name" value="Nucleic acid-binding proteins"/>
    <property type="match status" value="1"/>
</dbReference>
<dbReference type="EMBL" id="CP036287">
    <property type="protein sequence ID" value="QDU68404.1"/>
    <property type="molecule type" value="Genomic_DNA"/>
</dbReference>
<dbReference type="RefSeq" id="WP_145067377.1">
    <property type="nucleotide sequence ID" value="NZ_CP036287.1"/>
</dbReference>
<evidence type="ECO:0000313" key="9">
    <source>
        <dbReference type="Proteomes" id="UP000316921"/>
    </source>
</evidence>
<evidence type="ECO:0000256" key="2">
    <source>
        <dbReference type="ARBA" id="ARBA00022692"/>
    </source>
</evidence>
<dbReference type="SUPFAM" id="SSF141322">
    <property type="entry name" value="NfeD domain-like"/>
    <property type="match status" value="1"/>
</dbReference>
<feature type="domain" description="NfeD integral membrane" evidence="7">
    <location>
        <begin position="3"/>
        <end position="68"/>
    </location>
</feature>
<feature type="domain" description="NfeD-like C-terminal" evidence="6">
    <location>
        <begin position="100"/>
        <end position="153"/>
    </location>
</feature>
<dbReference type="Pfam" id="PF24961">
    <property type="entry name" value="NfeD_membrane"/>
    <property type="match status" value="1"/>
</dbReference>
<dbReference type="Pfam" id="PF01957">
    <property type="entry name" value="NfeD"/>
    <property type="match status" value="1"/>
</dbReference>
<evidence type="ECO:0000259" key="6">
    <source>
        <dbReference type="Pfam" id="PF01957"/>
    </source>
</evidence>
<evidence type="ECO:0000256" key="1">
    <source>
        <dbReference type="ARBA" id="ARBA00004141"/>
    </source>
</evidence>
<feature type="transmembrane region" description="Helical" evidence="5">
    <location>
        <begin position="27"/>
        <end position="44"/>
    </location>
</feature>
<dbReference type="InterPro" id="IPR002810">
    <property type="entry name" value="NfeD-like_C"/>
</dbReference>
<keyword evidence="2 5" id="KW-0812">Transmembrane</keyword>
<dbReference type="InterPro" id="IPR052165">
    <property type="entry name" value="Membrane_assoc_protease"/>
</dbReference>
<organism evidence="8 9">
    <name type="scientific">Engelhardtia mirabilis</name>
    <dbReference type="NCBI Taxonomy" id="2528011"/>
    <lineage>
        <taxon>Bacteria</taxon>
        <taxon>Pseudomonadati</taxon>
        <taxon>Planctomycetota</taxon>
        <taxon>Planctomycetia</taxon>
        <taxon>Planctomycetia incertae sedis</taxon>
        <taxon>Engelhardtia</taxon>
    </lineage>
</organism>
<reference evidence="8 9" key="1">
    <citation type="submission" date="2019-02" db="EMBL/GenBank/DDBJ databases">
        <title>Deep-cultivation of Planctomycetes and their phenomic and genomic characterization uncovers novel biology.</title>
        <authorList>
            <person name="Wiegand S."/>
            <person name="Jogler M."/>
            <person name="Boedeker C."/>
            <person name="Pinto D."/>
            <person name="Vollmers J."/>
            <person name="Rivas-Marin E."/>
            <person name="Kohn T."/>
            <person name="Peeters S.H."/>
            <person name="Heuer A."/>
            <person name="Rast P."/>
            <person name="Oberbeckmann S."/>
            <person name="Bunk B."/>
            <person name="Jeske O."/>
            <person name="Meyerdierks A."/>
            <person name="Storesund J.E."/>
            <person name="Kallscheuer N."/>
            <person name="Luecker S."/>
            <person name="Lage O.M."/>
            <person name="Pohl T."/>
            <person name="Merkel B.J."/>
            <person name="Hornburger P."/>
            <person name="Mueller R.-W."/>
            <person name="Bruemmer F."/>
            <person name="Labrenz M."/>
            <person name="Spormann A.M."/>
            <person name="Op den Camp H."/>
            <person name="Overmann J."/>
            <person name="Amann R."/>
            <person name="Jetten M.S.M."/>
            <person name="Mascher T."/>
            <person name="Medema M.H."/>
            <person name="Devos D.P."/>
            <person name="Kaster A.-K."/>
            <person name="Ovreas L."/>
            <person name="Rohde M."/>
            <person name="Galperin M.Y."/>
            <person name="Jogler C."/>
        </authorList>
    </citation>
    <scope>NUCLEOTIDE SEQUENCE [LARGE SCALE GENOMIC DNA]</scope>
    <source>
        <strain evidence="8 9">Pla133</strain>
    </source>
</reference>
<evidence type="ECO:0000256" key="4">
    <source>
        <dbReference type="ARBA" id="ARBA00023136"/>
    </source>
</evidence>
<dbReference type="Proteomes" id="UP000316921">
    <property type="component" value="Chromosome"/>
</dbReference>
<keyword evidence="4 5" id="KW-0472">Membrane</keyword>
<dbReference type="KEGG" id="pbap:Pla133_35000"/>
<keyword evidence="3 5" id="KW-1133">Transmembrane helix</keyword>
<dbReference type="PANTHER" id="PTHR33507">
    <property type="entry name" value="INNER MEMBRANE PROTEIN YBBJ"/>
    <property type="match status" value="1"/>
</dbReference>
<feature type="transmembrane region" description="Helical" evidence="5">
    <location>
        <begin position="51"/>
        <end position="72"/>
    </location>
</feature>
<evidence type="ECO:0000256" key="3">
    <source>
        <dbReference type="ARBA" id="ARBA00022989"/>
    </source>
</evidence>
<dbReference type="InterPro" id="IPR056739">
    <property type="entry name" value="NfeD_membrane"/>
</dbReference>
<evidence type="ECO:0000256" key="5">
    <source>
        <dbReference type="SAM" id="Phobius"/>
    </source>
</evidence>